<evidence type="ECO:0000256" key="1">
    <source>
        <dbReference type="SAM" id="MobiDB-lite"/>
    </source>
</evidence>
<dbReference type="EMBL" id="CAJVCH010205879">
    <property type="protein sequence ID" value="CAG7731092.1"/>
    <property type="molecule type" value="Genomic_DNA"/>
</dbReference>
<dbReference type="OrthoDB" id="8189408at2759"/>
<name>A0A8J2K8H4_9HEXA</name>
<evidence type="ECO:0000313" key="3">
    <source>
        <dbReference type="Proteomes" id="UP000708208"/>
    </source>
</evidence>
<comment type="caution">
    <text evidence="2">The sequence shown here is derived from an EMBL/GenBank/DDBJ whole genome shotgun (WGS) entry which is preliminary data.</text>
</comment>
<dbReference type="Proteomes" id="UP000708208">
    <property type="component" value="Unassembled WGS sequence"/>
</dbReference>
<proteinExistence type="predicted"/>
<accession>A0A8J2K8H4</accession>
<evidence type="ECO:0000313" key="2">
    <source>
        <dbReference type="EMBL" id="CAG7731092.1"/>
    </source>
</evidence>
<reference evidence="2" key="1">
    <citation type="submission" date="2021-06" db="EMBL/GenBank/DDBJ databases">
        <authorList>
            <person name="Hodson N. C."/>
            <person name="Mongue J. A."/>
            <person name="Jaron S. K."/>
        </authorList>
    </citation>
    <scope>NUCLEOTIDE SEQUENCE</scope>
</reference>
<feature type="region of interest" description="Disordered" evidence="1">
    <location>
        <begin position="117"/>
        <end position="138"/>
    </location>
</feature>
<keyword evidence="3" id="KW-1185">Reference proteome</keyword>
<sequence>MSVQRDTRSRSDNPDRHYGMSATKLNLGYDWPYQISIDLRKSPKPKIAFWSGMEREYYPEKPGHTRMGVEFAMNCAPGDVPNPSYYPSPLGVTKPISLLGFGIGGLLGPRFSRDLFTDTPDPGQYQNTNVTPRTLQGHMMPPDINDQILRWQCRIGFGSANTVSRFGIERFDVPPGPGSYEVMEMNKCPSVKREEAFGSKRRLLPAVVTVCIVDGGEKCCECGEVQLADYYRSKRKLRHPEKKRASILAICRKCYCRAWNGHFPYWVKGDLSRMFEKARHCNYIHDHQKLHQFMHKTTCKDVKKLTMKEVVLNKYYKDCCPPEFNFGGKSKA</sequence>
<organism evidence="2 3">
    <name type="scientific">Allacma fusca</name>
    <dbReference type="NCBI Taxonomy" id="39272"/>
    <lineage>
        <taxon>Eukaryota</taxon>
        <taxon>Metazoa</taxon>
        <taxon>Ecdysozoa</taxon>
        <taxon>Arthropoda</taxon>
        <taxon>Hexapoda</taxon>
        <taxon>Collembola</taxon>
        <taxon>Symphypleona</taxon>
        <taxon>Sminthuridae</taxon>
        <taxon>Allacma</taxon>
    </lineage>
</organism>
<dbReference type="AlphaFoldDB" id="A0A8J2K8H4"/>
<feature type="compositionally biased region" description="Polar residues" evidence="1">
    <location>
        <begin position="124"/>
        <end position="134"/>
    </location>
</feature>
<protein>
    <submittedName>
        <fullName evidence="2">Uncharacterized protein</fullName>
    </submittedName>
</protein>
<gene>
    <name evidence="2" type="ORF">AFUS01_LOCUS19699</name>
</gene>